<evidence type="ECO:0000256" key="1">
    <source>
        <dbReference type="SAM" id="MobiDB-lite"/>
    </source>
</evidence>
<feature type="non-terminal residue" evidence="2">
    <location>
        <position position="95"/>
    </location>
</feature>
<evidence type="ECO:0000313" key="2">
    <source>
        <dbReference type="EMBL" id="OJA12268.1"/>
    </source>
</evidence>
<evidence type="ECO:0000313" key="3">
    <source>
        <dbReference type="Proteomes" id="UP000183567"/>
    </source>
</evidence>
<protein>
    <submittedName>
        <fullName evidence="2">Uncharacterized protein</fullName>
    </submittedName>
</protein>
<proteinExistence type="predicted"/>
<accession>A0A1J8QKG4</accession>
<feature type="compositionally biased region" description="Polar residues" evidence="1">
    <location>
        <begin position="1"/>
        <end position="10"/>
    </location>
</feature>
<comment type="caution">
    <text evidence="2">The sequence shown here is derived from an EMBL/GenBank/DDBJ whole genome shotgun (WGS) entry which is preliminary data.</text>
</comment>
<dbReference type="Proteomes" id="UP000183567">
    <property type="component" value="Unassembled WGS sequence"/>
</dbReference>
<feature type="region of interest" description="Disordered" evidence="1">
    <location>
        <begin position="1"/>
        <end position="38"/>
    </location>
</feature>
<dbReference type="OrthoDB" id="2690995at2759"/>
<feature type="region of interest" description="Disordered" evidence="1">
    <location>
        <begin position="65"/>
        <end position="95"/>
    </location>
</feature>
<feature type="compositionally biased region" description="Polar residues" evidence="1">
    <location>
        <begin position="70"/>
        <end position="88"/>
    </location>
</feature>
<organism evidence="2 3">
    <name type="scientific">Rhizopogon vesiculosus</name>
    <dbReference type="NCBI Taxonomy" id="180088"/>
    <lineage>
        <taxon>Eukaryota</taxon>
        <taxon>Fungi</taxon>
        <taxon>Dikarya</taxon>
        <taxon>Basidiomycota</taxon>
        <taxon>Agaricomycotina</taxon>
        <taxon>Agaricomycetes</taxon>
        <taxon>Agaricomycetidae</taxon>
        <taxon>Boletales</taxon>
        <taxon>Suillineae</taxon>
        <taxon>Rhizopogonaceae</taxon>
        <taxon>Rhizopogon</taxon>
    </lineage>
</organism>
<name>A0A1J8QKG4_9AGAM</name>
<gene>
    <name evidence="2" type="ORF">AZE42_13756</name>
</gene>
<reference evidence="2 3" key="1">
    <citation type="submission" date="2016-03" db="EMBL/GenBank/DDBJ databases">
        <title>Comparative genomics of the ectomycorrhizal sister species Rhizopogon vinicolor and Rhizopogon vesiculosus (Basidiomycota: Boletales) reveals a divergence of the mating type B locus.</title>
        <authorList>
            <person name="Mujic A.B."/>
            <person name="Kuo A."/>
            <person name="Tritt A."/>
            <person name="Lipzen A."/>
            <person name="Chen C."/>
            <person name="Johnson J."/>
            <person name="Sharma A."/>
            <person name="Barry K."/>
            <person name="Grigoriev I.V."/>
            <person name="Spatafora J.W."/>
        </authorList>
    </citation>
    <scope>NUCLEOTIDE SEQUENCE [LARGE SCALE GENOMIC DNA]</scope>
    <source>
        <strain evidence="2 3">AM-OR11-056</strain>
    </source>
</reference>
<sequence length="95" mass="10764">MIITSFQSDPIQHRRPARHEHARLPQGFFDGAPDNVHSSGTRRSLALSFSSTSRPHQFLGRFSSLFHRPQPTTGESNELRQSQRQHMTSHPGPHA</sequence>
<dbReference type="EMBL" id="LVVM01004738">
    <property type="protein sequence ID" value="OJA12268.1"/>
    <property type="molecule type" value="Genomic_DNA"/>
</dbReference>
<dbReference type="AlphaFoldDB" id="A0A1J8QKG4"/>
<keyword evidence="3" id="KW-1185">Reference proteome</keyword>